<protein>
    <recommendedName>
        <fullName evidence="3">Hydrolase YutF</fullName>
    </recommendedName>
</protein>
<proteinExistence type="predicted"/>
<evidence type="ECO:0000313" key="2">
    <source>
        <dbReference type="Proteomes" id="UP000193224"/>
    </source>
</evidence>
<gene>
    <name evidence="1" type="ORF">ROA7745_00750</name>
</gene>
<dbReference type="SUPFAM" id="SSF56784">
    <property type="entry name" value="HAD-like"/>
    <property type="match status" value="1"/>
</dbReference>
<sequence length="89" mass="9488">MFDAFGVINVGETLIEGAGRRLDELRALGCKVRVLTNATSYDRAGTLAKVERLGISIESAEVITSRDAALAALKPGVWDGIAAARRQDE</sequence>
<dbReference type="AlphaFoldDB" id="A0A1X7BMU2"/>
<evidence type="ECO:0000313" key="1">
    <source>
        <dbReference type="EMBL" id="SMC10942.1"/>
    </source>
</evidence>
<name>A0A1X7BMU2_9RHOB</name>
<dbReference type="Gene3D" id="3.40.50.1000">
    <property type="entry name" value="HAD superfamily/HAD-like"/>
    <property type="match status" value="1"/>
</dbReference>
<accession>A0A1X7BMU2</accession>
<reference evidence="1 2" key="1">
    <citation type="submission" date="2017-03" db="EMBL/GenBank/DDBJ databases">
        <authorList>
            <person name="Afonso C.L."/>
            <person name="Miller P.J."/>
            <person name="Scott M.A."/>
            <person name="Spackman E."/>
            <person name="Goraichik I."/>
            <person name="Dimitrov K.M."/>
            <person name="Suarez D.L."/>
            <person name="Swayne D.E."/>
        </authorList>
    </citation>
    <scope>NUCLEOTIDE SEQUENCE [LARGE SCALE GENOMIC DNA]</scope>
    <source>
        <strain evidence="1 2">CECT 7745</strain>
    </source>
</reference>
<dbReference type="Proteomes" id="UP000193224">
    <property type="component" value="Unassembled WGS sequence"/>
</dbReference>
<dbReference type="InterPro" id="IPR006357">
    <property type="entry name" value="HAD-SF_hydro_IIA"/>
</dbReference>
<dbReference type="InterPro" id="IPR036412">
    <property type="entry name" value="HAD-like_sf"/>
</dbReference>
<dbReference type="EMBL" id="FWXB01000002">
    <property type="protein sequence ID" value="SMC10942.1"/>
    <property type="molecule type" value="Genomic_DNA"/>
</dbReference>
<evidence type="ECO:0008006" key="3">
    <source>
        <dbReference type="Google" id="ProtNLM"/>
    </source>
</evidence>
<keyword evidence="2" id="KW-1185">Reference proteome</keyword>
<dbReference type="RefSeq" id="WP_223412873.1">
    <property type="nucleotide sequence ID" value="NZ_FWXB01000002.1"/>
</dbReference>
<organism evidence="1 2">
    <name type="scientific">Roseovarius aestuarii</name>
    <dbReference type="NCBI Taxonomy" id="475083"/>
    <lineage>
        <taxon>Bacteria</taxon>
        <taxon>Pseudomonadati</taxon>
        <taxon>Pseudomonadota</taxon>
        <taxon>Alphaproteobacteria</taxon>
        <taxon>Rhodobacterales</taxon>
        <taxon>Roseobacteraceae</taxon>
        <taxon>Roseovarius</taxon>
    </lineage>
</organism>
<dbReference type="Pfam" id="PF13344">
    <property type="entry name" value="Hydrolase_6"/>
    <property type="match status" value="1"/>
</dbReference>
<dbReference type="InterPro" id="IPR023214">
    <property type="entry name" value="HAD_sf"/>
</dbReference>